<dbReference type="AlphaFoldDB" id="A0A6J7K4I4"/>
<feature type="domain" description="RNA polymerase sigma-70 region 4" evidence="7">
    <location>
        <begin position="191"/>
        <end position="237"/>
    </location>
</feature>
<sequence>MSTRRERIDNDLLRRYQGVGDLQARERLVERCMPLVRSVARRYAGRGQDPEDLTQAGLVGLTNAIERYDAGRGGRFVSYAVPNIQGEIRKHFRDRTWAVHVPRAVQELDARLQRARTQTLQLTGREAGVDDLAQMLDVTTDEVEDAQAAGRSYRALSLDHPAKEGAEPFAAHGAVDPGFARVENVDVIERAMRGIDERDRQVVRWAFGDGLLQREIGERIGVSQMQVSRILKAALARMGDYSLGRKTA</sequence>
<keyword evidence="4" id="KW-0804">Transcription</keyword>
<dbReference type="CDD" id="cd06171">
    <property type="entry name" value="Sigma70_r4"/>
    <property type="match status" value="1"/>
</dbReference>
<protein>
    <submittedName>
        <fullName evidence="8">Unannotated protein</fullName>
    </submittedName>
</protein>
<dbReference type="NCBIfam" id="TIGR02937">
    <property type="entry name" value="sigma70-ECF"/>
    <property type="match status" value="1"/>
</dbReference>
<dbReference type="Pfam" id="PF04542">
    <property type="entry name" value="Sigma70_r2"/>
    <property type="match status" value="1"/>
</dbReference>
<dbReference type="Gene3D" id="1.20.120.1810">
    <property type="match status" value="1"/>
</dbReference>
<dbReference type="InterPro" id="IPR007627">
    <property type="entry name" value="RNA_pol_sigma70_r2"/>
</dbReference>
<dbReference type="SUPFAM" id="SSF88659">
    <property type="entry name" value="Sigma3 and sigma4 domains of RNA polymerase sigma factors"/>
    <property type="match status" value="2"/>
</dbReference>
<evidence type="ECO:0000256" key="2">
    <source>
        <dbReference type="ARBA" id="ARBA00023082"/>
    </source>
</evidence>
<evidence type="ECO:0000313" key="8">
    <source>
        <dbReference type="EMBL" id="CAB4949839.1"/>
    </source>
</evidence>
<evidence type="ECO:0000256" key="1">
    <source>
        <dbReference type="ARBA" id="ARBA00023015"/>
    </source>
</evidence>
<dbReference type="PRINTS" id="PR00046">
    <property type="entry name" value="SIGMA70FCT"/>
</dbReference>
<dbReference type="EMBL" id="CAFBMK010000330">
    <property type="protein sequence ID" value="CAB4949839.1"/>
    <property type="molecule type" value="Genomic_DNA"/>
</dbReference>
<evidence type="ECO:0000259" key="7">
    <source>
        <dbReference type="Pfam" id="PF04545"/>
    </source>
</evidence>
<dbReference type="InterPro" id="IPR013324">
    <property type="entry name" value="RNA_pol_sigma_r3/r4-like"/>
</dbReference>
<keyword evidence="2" id="KW-0731">Sigma factor</keyword>
<accession>A0A6J7K4I4</accession>
<dbReference type="GO" id="GO:0003677">
    <property type="term" value="F:DNA binding"/>
    <property type="evidence" value="ECO:0007669"/>
    <property type="project" value="UniProtKB-KW"/>
</dbReference>
<feature type="domain" description="RNA polymerase sigma-70 region 3" evidence="5">
    <location>
        <begin position="111"/>
        <end position="163"/>
    </location>
</feature>
<dbReference type="InterPro" id="IPR014284">
    <property type="entry name" value="RNA_pol_sigma-70_dom"/>
</dbReference>
<evidence type="ECO:0000256" key="3">
    <source>
        <dbReference type="ARBA" id="ARBA00023125"/>
    </source>
</evidence>
<organism evidence="8">
    <name type="scientific">freshwater metagenome</name>
    <dbReference type="NCBI Taxonomy" id="449393"/>
    <lineage>
        <taxon>unclassified sequences</taxon>
        <taxon>metagenomes</taxon>
        <taxon>ecological metagenomes</taxon>
    </lineage>
</organism>
<proteinExistence type="predicted"/>
<dbReference type="PANTHER" id="PTHR30385:SF4">
    <property type="entry name" value="RNA POLYMERASE SIGMA-E FACTOR"/>
    <property type="match status" value="1"/>
</dbReference>
<evidence type="ECO:0000259" key="6">
    <source>
        <dbReference type="Pfam" id="PF04542"/>
    </source>
</evidence>
<dbReference type="Pfam" id="PF04539">
    <property type="entry name" value="Sigma70_r3"/>
    <property type="match status" value="1"/>
</dbReference>
<dbReference type="InterPro" id="IPR007630">
    <property type="entry name" value="RNA_pol_sigma70_r4"/>
</dbReference>
<dbReference type="InterPro" id="IPR036388">
    <property type="entry name" value="WH-like_DNA-bd_sf"/>
</dbReference>
<evidence type="ECO:0000256" key="4">
    <source>
        <dbReference type="ARBA" id="ARBA00023163"/>
    </source>
</evidence>
<gene>
    <name evidence="8" type="ORF">UFOPK3564_03430</name>
</gene>
<dbReference type="GO" id="GO:0006352">
    <property type="term" value="P:DNA-templated transcription initiation"/>
    <property type="evidence" value="ECO:0007669"/>
    <property type="project" value="InterPro"/>
</dbReference>
<feature type="domain" description="RNA polymerase sigma-70 region 2" evidence="6">
    <location>
        <begin position="28"/>
        <end position="97"/>
    </location>
</feature>
<dbReference type="Gene3D" id="1.10.10.10">
    <property type="entry name" value="Winged helix-like DNA-binding domain superfamily/Winged helix DNA-binding domain"/>
    <property type="match status" value="2"/>
</dbReference>
<dbReference type="SUPFAM" id="SSF88946">
    <property type="entry name" value="Sigma2 domain of RNA polymerase sigma factors"/>
    <property type="match status" value="1"/>
</dbReference>
<reference evidence="8" key="1">
    <citation type="submission" date="2020-05" db="EMBL/GenBank/DDBJ databases">
        <authorList>
            <person name="Chiriac C."/>
            <person name="Salcher M."/>
            <person name="Ghai R."/>
            <person name="Kavagutti S V."/>
        </authorList>
    </citation>
    <scope>NUCLEOTIDE SEQUENCE</scope>
</reference>
<dbReference type="PANTHER" id="PTHR30385">
    <property type="entry name" value="SIGMA FACTOR F FLAGELLAR"/>
    <property type="match status" value="1"/>
</dbReference>
<name>A0A6J7K4I4_9ZZZZ</name>
<dbReference type="GO" id="GO:0016987">
    <property type="term" value="F:sigma factor activity"/>
    <property type="evidence" value="ECO:0007669"/>
    <property type="project" value="UniProtKB-KW"/>
</dbReference>
<dbReference type="InterPro" id="IPR013325">
    <property type="entry name" value="RNA_pol_sigma_r2"/>
</dbReference>
<dbReference type="InterPro" id="IPR000943">
    <property type="entry name" value="RNA_pol_sigma70"/>
</dbReference>
<keyword evidence="1" id="KW-0805">Transcription regulation</keyword>
<keyword evidence="3" id="KW-0238">DNA-binding</keyword>
<evidence type="ECO:0000259" key="5">
    <source>
        <dbReference type="Pfam" id="PF04539"/>
    </source>
</evidence>
<dbReference type="Pfam" id="PF04545">
    <property type="entry name" value="Sigma70_r4"/>
    <property type="match status" value="1"/>
</dbReference>
<dbReference type="InterPro" id="IPR007624">
    <property type="entry name" value="RNA_pol_sigma70_r3"/>
</dbReference>